<name>A0AAX3ZLF8_STRRO</name>
<accession>A0AAX3ZLF8</accession>
<proteinExistence type="predicted"/>
<dbReference type="RefSeq" id="WP_125772312.1">
    <property type="nucleotide sequence ID" value="NZ_CP121271.1"/>
</dbReference>
<sequence length="126" mass="14301">MTEEFVLDLDEGMLGYFREMADVLVERCGISRAEAVARINRQYAKLEIGPYPDLMCHEHPEFWALPAYYGRDEHGRLPTGDPDADAHIDFSRLPVHPAPAKDSPFWTSADHCACAVTDARRAARRR</sequence>
<organism evidence="1 2">
    <name type="scientific">Streptomyces rochei</name>
    <name type="common">Streptomyces parvullus</name>
    <dbReference type="NCBI Taxonomy" id="1928"/>
    <lineage>
        <taxon>Bacteria</taxon>
        <taxon>Bacillati</taxon>
        <taxon>Actinomycetota</taxon>
        <taxon>Actinomycetes</taxon>
        <taxon>Kitasatosporales</taxon>
        <taxon>Streptomycetaceae</taxon>
        <taxon>Streptomyces</taxon>
        <taxon>Streptomyces rochei group</taxon>
    </lineage>
</organism>
<evidence type="ECO:0000313" key="1">
    <source>
        <dbReference type="EMBL" id="WMC88017.1"/>
    </source>
</evidence>
<evidence type="ECO:0000313" key="2">
    <source>
        <dbReference type="Proteomes" id="UP001231701"/>
    </source>
</evidence>
<dbReference type="Proteomes" id="UP001231701">
    <property type="component" value="Chromosome"/>
</dbReference>
<reference evidence="1" key="1">
    <citation type="submission" date="2023-03" db="EMBL/GenBank/DDBJ databases">
        <title>Borrelidin-producing and root-colonizing Streptomyces rochei is a potent biopesticide for soil-borne oomycete-caused plant diseases.</title>
        <authorList>
            <person name="Zhou D."/>
            <person name="Wang X."/>
            <person name="Navarro-Munoz J.C."/>
            <person name="Li W."/>
            <person name="Li J."/>
            <person name="Jiu M."/>
            <person name="Deng S."/>
            <person name="Ye Y."/>
            <person name="Daly P."/>
            <person name="Wei L."/>
        </authorList>
    </citation>
    <scope>NUCLEOTIDE SEQUENCE</scope>
    <source>
        <strain evidence="1">JK1</strain>
    </source>
</reference>
<gene>
    <name evidence="1" type="ORF">P7W03_21700</name>
</gene>
<protein>
    <submittedName>
        <fullName evidence="1">Uncharacterized protein</fullName>
    </submittedName>
</protein>
<dbReference type="GeneID" id="90944698"/>
<dbReference type="AlphaFoldDB" id="A0AAX3ZLF8"/>
<dbReference type="EMBL" id="CP121271">
    <property type="protein sequence ID" value="WMC88017.1"/>
    <property type="molecule type" value="Genomic_DNA"/>
</dbReference>